<keyword evidence="2" id="KW-1185">Reference proteome</keyword>
<sequence length="79" mass="8732">MFDTWMKNKDQAPSLCSVSCVVQCWVSPEVVRIMAAKYPNQQPVTTYKSLAAQPTHKQAAQVCSEVPYNGTGQNNHAFA</sequence>
<evidence type="ECO:0000313" key="2">
    <source>
        <dbReference type="Proteomes" id="UP000485058"/>
    </source>
</evidence>
<dbReference type="AlphaFoldDB" id="A0A699ZGP2"/>
<comment type="caution">
    <text evidence="1">The sequence shown here is derived from an EMBL/GenBank/DDBJ whole genome shotgun (WGS) entry which is preliminary data.</text>
</comment>
<protein>
    <submittedName>
        <fullName evidence="1">Uncharacterized protein</fullName>
    </submittedName>
</protein>
<reference evidence="1 2" key="1">
    <citation type="submission" date="2020-02" db="EMBL/GenBank/DDBJ databases">
        <title>Draft genome sequence of Haematococcus lacustris strain NIES-144.</title>
        <authorList>
            <person name="Morimoto D."/>
            <person name="Nakagawa S."/>
            <person name="Yoshida T."/>
            <person name="Sawayama S."/>
        </authorList>
    </citation>
    <scope>NUCLEOTIDE SEQUENCE [LARGE SCALE GENOMIC DNA]</scope>
    <source>
        <strain evidence="1 2">NIES-144</strain>
    </source>
</reference>
<proteinExistence type="predicted"/>
<accession>A0A699ZGP2</accession>
<name>A0A699ZGP2_HAELA</name>
<gene>
    <name evidence="1" type="ORF">HaLaN_14802</name>
</gene>
<dbReference type="EMBL" id="BLLF01001243">
    <property type="protein sequence ID" value="GFH18064.1"/>
    <property type="molecule type" value="Genomic_DNA"/>
</dbReference>
<dbReference type="Proteomes" id="UP000485058">
    <property type="component" value="Unassembled WGS sequence"/>
</dbReference>
<organism evidence="1 2">
    <name type="scientific">Haematococcus lacustris</name>
    <name type="common">Green alga</name>
    <name type="synonym">Haematococcus pluvialis</name>
    <dbReference type="NCBI Taxonomy" id="44745"/>
    <lineage>
        <taxon>Eukaryota</taxon>
        <taxon>Viridiplantae</taxon>
        <taxon>Chlorophyta</taxon>
        <taxon>core chlorophytes</taxon>
        <taxon>Chlorophyceae</taxon>
        <taxon>CS clade</taxon>
        <taxon>Chlamydomonadales</taxon>
        <taxon>Haematococcaceae</taxon>
        <taxon>Haematococcus</taxon>
    </lineage>
</organism>
<evidence type="ECO:0000313" key="1">
    <source>
        <dbReference type="EMBL" id="GFH18064.1"/>
    </source>
</evidence>